<dbReference type="GO" id="GO:0006729">
    <property type="term" value="P:tetrahydrobiopterin biosynthetic process"/>
    <property type="evidence" value="ECO:0007669"/>
    <property type="project" value="InterPro"/>
</dbReference>
<organism evidence="5 6">
    <name type="scientific">Hydrogenovibrio thermophilus</name>
    <dbReference type="NCBI Taxonomy" id="265883"/>
    <lineage>
        <taxon>Bacteria</taxon>
        <taxon>Pseudomonadati</taxon>
        <taxon>Pseudomonadota</taxon>
        <taxon>Gammaproteobacteria</taxon>
        <taxon>Thiotrichales</taxon>
        <taxon>Piscirickettsiaceae</taxon>
        <taxon>Hydrogenovibrio</taxon>
    </lineage>
</organism>
<dbReference type="InterPro" id="IPR001533">
    <property type="entry name" value="Pterin_deHydtase"/>
</dbReference>
<dbReference type="Gene3D" id="3.30.1360.20">
    <property type="entry name" value="Transcriptional coactivator/pterin dehydratase"/>
    <property type="match status" value="1"/>
</dbReference>
<dbReference type="Pfam" id="PF01329">
    <property type="entry name" value="Pterin_4a"/>
    <property type="match status" value="1"/>
</dbReference>
<protein>
    <recommendedName>
        <fullName evidence="3">4a-hydroxytetrahydrobiopterin dehydratase</fullName>
        <ecNumber evidence="3">4.2.1.96</ecNumber>
    </recommendedName>
</protein>
<evidence type="ECO:0000256" key="3">
    <source>
        <dbReference type="ARBA" id="ARBA00013252"/>
    </source>
</evidence>
<dbReference type="GO" id="GO:0008124">
    <property type="term" value="F:4-alpha-hydroxytetrahydrobiopterin dehydratase activity"/>
    <property type="evidence" value="ECO:0007669"/>
    <property type="project" value="UniProtKB-EC"/>
</dbReference>
<dbReference type="Proteomes" id="UP000285478">
    <property type="component" value="Chromosome"/>
</dbReference>
<evidence type="ECO:0000256" key="4">
    <source>
        <dbReference type="ARBA" id="ARBA00023239"/>
    </source>
</evidence>
<comment type="similarity">
    <text evidence="2">Belongs to the pterin-4-alpha-carbinolamine dehydratase family.</text>
</comment>
<evidence type="ECO:0000313" key="6">
    <source>
        <dbReference type="Proteomes" id="UP000285478"/>
    </source>
</evidence>
<dbReference type="InterPro" id="IPR036428">
    <property type="entry name" value="PCD_sf"/>
</dbReference>
<dbReference type="EC" id="4.2.1.96" evidence="3"/>
<dbReference type="AlphaFoldDB" id="A0A410H4T0"/>
<dbReference type="SUPFAM" id="SSF55248">
    <property type="entry name" value="PCD-like"/>
    <property type="match status" value="1"/>
</dbReference>
<name>A0A410H4T0_9GAMM</name>
<sequence length="86" mass="10088">MNEQRWKLKKKPASLEARFEFEDFETLRTFLDDMAEKAEHLNHHPNISFGREHVSVIIYSQAQELQDVDFALADGIDEGFSRVNLH</sequence>
<evidence type="ECO:0000256" key="2">
    <source>
        <dbReference type="ARBA" id="ARBA00006472"/>
    </source>
</evidence>
<accession>A0A410H4T0</accession>
<dbReference type="EMBL" id="CP035033">
    <property type="protein sequence ID" value="QAB15810.1"/>
    <property type="molecule type" value="Genomic_DNA"/>
</dbReference>
<evidence type="ECO:0000256" key="1">
    <source>
        <dbReference type="ARBA" id="ARBA00001554"/>
    </source>
</evidence>
<reference evidence="5 6" key="1">
    <citation type="journal article" date="2018" name="Environ. Microbiol.">
        <title>Genomes of ubiquitous marine and hypersaline Hydrogenovibrio, Thiomicrorhabdus and Thiomicrospira spp. encode a diversity of mechanisms to sustain chemolithoautotrophy in heterogeneous environments.</title>
        <authorList>
            <person name="Scott K.M."/>
            <person name="Williams J."/>
            <person name="Porter C.M.B."/>
            <person name="Russel S."/>
            <person name="Harmer T.L."/>
            <person name="Paul J.H."/>
            <person name="Antonen K.M."/>
            <person name="Bridges M.K."/>
            <person name="Camper G.J."/>
            <person name="Campla C.K."/>
            <person name="Casella L.G."/>
            <person name="Chase E."/>
            <person name="Conrad J.W."/>
            <person name="Cruz M.C."/>
            <person name="Dunlap D.S."/>
            <person name="Duran L."/>
            <person name="Fahsbender E.M."/>
            <person name="Goldsmith D.B."/>
            <person name="Keeley R.F."/>
            <person name="Kondoff M.R."/>
            <person name="Kussy B.I."/>
            <person name="Lane M.K."/>
            <person name="Lawler S."/>
            <person name="Leigh B.A."/>
            <person name="Lewis C."/>
            <person name="Lostal L.M."/>
            <person name="Marking D."/>
            <person name="Mancera P.A."/>
            <person name="McClenthan E.C."/>
            <person name="McIntyre E.A."/>
            <person name="Mine J.A."/>
            <person name="Modi S."/>
            <person name="Moore B.D."/>
            <person name="Morgan W.A."/>
            <person name="Nelson K.M."/>
            <person name="Nguyen K.N."/>
            <person name="Ogburn N."/>
            <person name="Parrino D.G."/>
            <person name="Pedapudi A.D."/>
            <person name="Pelham R.P."/>
            <person name="Preece A.M."/>
            <person name="Rampersad E.A."/>
            <person name="Richardson J.C."/>
            <person name="Rodgers C.M."/>
            <person name="Schaffer B.L."/>
            <person name="Sheridan N.E."/>
            <person name="Solone M.R."/>
            <person name="Staley Z.R."/>
            <person name="Tabuchi M."/>
            <person name="Waide R.J."/>
            <person name="Wanjugi P.W."/>
            <person name="Young S."/>
            <person name="Clum A."/>
            <person name="Daum C."/>
            <person name="Huntemann M."/>
            <person name="Ivanova N."/>
            <person name="Kyrpides N."/>
            <person name="Mikhailova N."/>
            <person name="Palaniappan K."/>
            <person name="Pillay M."/>
            <person name="Reddy T.B.K."/>
            <person name="Shapiro N."/>
            <person name="Stamatis D."/>
            <person name="Varghese N."/>
            <person name="Woyke T."/>
            <person name="Boden R."/>
            <person name="Freyermuth S.K."/>
            <person name="Kerfeld C.A."/>
        </authorList>
    </citation>
    <scope>NUCLEOTIDE SEQUENCE [LARGE SCALE GENOMIC DNA]</scope>
    <source>
        <strain evidence="5 6">JR-2</strain>
    </source>
</reference>
<gene>
    <name evidence="5" type="ORF">EPV75_09070</name>
</gene>
<proteinExistence type="inferred from homology"/>
<dbReference type="KEGG" id="htr:EPV75_09070"/>
<keyword evidence="4" id="KW-0456">Lyase</keyword>
<evidence type="ECO:0000313" key="5">
    <source>
        <dbReference type="EMBL" id="QAB15810.1"/>
    </source>
</evidence>
<dbReference type="RefSeq" id="WP_029938601.1">
    <property type="nucleotide sequence ID" value="NZ_CP035033.1"/>
</dbReference>
<comment type="catalytic activity">
    <reaction evidence="1">
        <text>(4aS,6R)-4a-hydroxy-L-erythro-5,6,7,8-tetrahydrobiopterin = (6R)-L-erythro-6,7-dihydrobiopterin + H2O</text>
        <dbReference type="Rhea" id="RHEA:11920"/>
        <dbReference type="ChEBI" id="CHEBI:15377"/>
        <dbReference type="ChEBI" id="CHEBI:15642"/>
        <dbReference type="ChEBI" id="CHEBI:43120"/>
        <dbReference type="EC" id="4.2.1.96"/>
    </reaction>
</comment>
<keyword evidence="6" id="KW-1185">Reference proteome</keyword>